<evidence type="ECO:0000256" key="2">
    <source>
        <dbReference type="ARBA" id="ARBA00022670"/>
    </source>
</evidence>
<dbReference type="Pfam" id="PF02902">
    <property type="entry name" value="Peptidase_C48"/>
    <property type="match status" value="1"/>
</dbReference>
<dbReference type="InterPro" id="IPR038765">
    <property type="entry name" value="Papain-like_cys_pep_sf"/>
</dbReference>
<dbReference type="InterPro" id="IPR003653">
    <property type="entry name" value="Peptidase_C48_C"/>
</dbReference>
<dbReference type="PANTHER" id="PTHR46468">
    <property type="entry name" value="SENTRIN-SPECIFIC PROTEASE 8"/>
    <property type="match status" value="1"/>
</dbReference>
<dbReference type="GO" id="GO:0006508">
    <property type="term" value="P:proteolysis"/>
    <property type="evidence" value="ECO:0007669"/>
    <property type="project" value="UniProtKB-KW"/>
</dbReference>
<dbReference type="GO" id="GO:0008234">
    <property type="term" value="F:cysteine-type peptidase activity"/>
    <property type="evidence" value="ECO:0007669"/>
    <property type="project" value="UniProtKB-KW"/>
</dbReference>
<evidence type="ECO:0000259" key="5">
    <source>
        <dbReference type="PROSITE" id="PS50600"/>
    </source>
</evidence>
<keyword evidence="4" id="KW-0788">Thiol protease</keyword>
<reference evidence="7" key="2">
    <citation type="submission" date="2025-08" db="UniProtKB">
        <authorList>
            <consortium name="RefSeq"/>
        </authorList>
    </citation>
    <scope>IDENTIFICATION</scope>
    <source>
        <tissue evidence="7">Young leaves</tissue>
    </source>
</reference>
<keyword evidence="3" id="KW-0378">Hydrolase</keyword>
<evidence type="ECO:0000313" key="6">
    <source>
        <dbReference type="Proteomes" id="UP000228380"/>
    </source>
</evidence>
<comment type="similarity">
    <text evidence="1">Belongs to the peptidase C48 family.</text>
</comment>
<dbReference type="PANTHER" id="PTHR46468:SF1">
    <property type="entry name" value="SENTRIN-SPECIFIC PROTEASE 8"/>
    <property type="match status" value="1"/>
</dbReference>
<proteinExistence type="inferred from homology"/>
<dbReference type="PROSITE" id="PS50600">
    <property type="entry name" value="ULP_PROTEASE"/>
    <property type="match status" value="1"/>
</dbReference>
<name>A0A8B7BR50_PHODC</name>
<dbReference type="InterPro" id="IPR044613">
    <property type="entry name" value="Nep1/2-like"/>
</dbReference>
<reference evidence="6" key="1">
    <citation type="journal article" date="2019" name="Nat. Commun.">
        <title>Genome-wide association mapping of date palm fruit traits.</title>
        <authorList>
            <person name="Hazzouri K.M."/>
            <person name="Gros-Balthazard M."/>
            <person name="Flowers J.M."/>
            <person name="Copetti D."/>
            <person name="Lemansour A."/>
            <person name="Lebrun M."/>
            <person name="Masmoudi K."/>
            <person name="Ferrand S."/>
            <person name="Dhar M.I."/>
            <person name="Fresquez Z.A."/>
            <person name="Rosas U."/>
            <person name="Zhang J."/>
            <person name="Talag J."/>
            <person name="Lee S."/>
            <person name="Kudrna D."/>
            <person name="Powell R.F."/>
            <person name="Leitch I.J."/>
            <person name="Krueger R.R."/>
            <person name="Wing R.A."/>
            <person name="Amiri K.M.A."/>
            <person name="Purugganan M.D."/>
        </authorList>
    </citation>
    <scope>NUCLEOTIDE SEQUENCE [LARGE SCALE GENOMIC DNA]</scope>
    <source>
        <strain evidence="6">cv. Khalas</strain>
    </source>
</reference>
<evidence type="ECO:0000256" key="3">
    <source>
        <dbReference type="ARBA" id="ARBA00022801"/>
    </source>
</evidence>
<sequence>MPPSRSKADDKILSYGDVVLRRSDLDILHGPHYINDRLIEFYFAHLSPPLHVLLVPPSISFWLSNCPDPVSLSEAATPLKLPQRDIILFTVNNNSDVTAADGGTHWSLLVYYRATNEFVHHDSSQGMNRWHAETLFEAVKRFVGDDGEARYVEGFTPQQNNGYDCGLYVMTIARVVCDWFREGGAKNERERWFSSLKEEVDAAAVAELRGEVLRLILGLMEKK</sequence>
<organism evidence="6 7">
    <name type="scientific">Phoenix dactylifera</name>
    <name type="common">Date palm</name>
    <dbReference type="NCBI Taxonomy" id="42345"/>
    <lineage>
        <taxon>Eukaryota</taxon>
        <taxon>Viridiplantae</taxon>
        <taxon>Streptophyta</taxon>
        <taxon>Embryophyta</taxon>
        <taxon>Tracheophyta</taxon>
        <taxon>Spermatophyta</taxon>
        <taxon>Magnoliopsida</taxon>
        <taxon>Liliopsida</taxon>
        <taxon>Arecaceae</taxon>
        <taxon>Coryphoideae</taxon>
        <taxon>Phoeniceae</taxon>
        <taxon>Phoenix</taxon>
    </lineage>
</organism>
<dbReference type="AlphaFoldDB" id="A0A8B7BR50"/>
<dbReference type="Proteomes" id="UP000228380">
    <property type="component" value="Chromosome 3"/>
</dbReference>
<evidence type="ECO:0000256" key="1">
    <source>
        <dbReference type="ARBA" id="ARBA00005234"/>
    </source>
</evidence>
<protein>
    <submittedName>
        <fullName evidence="7">NEDD8-specific protease 1</fullName>
    </submittedName>
</protein>
<dbReference type="RefSeq" id="XP_008783650.2">
    <property type="nucleotide sequence ID" value="XM_008785428.4"/>
</dbReference>
<dbReference type="SUPFAM" id="SSF54001">
    <property type="entry name" value="Cysteine proteinases"/>
    <property type="match status" value="1"/>
</dbReference>
<evidence type="ECO:0000313" key="7">
    <source>
        <dbReference type="RefSeq" id="XP_008783650.2"/>
    </source>
</evidence>
<keyword evidence="6" id="KW-1185">Reference proteome</keyword>
<keyword evidence="2 7" id="KW-0645">Protease</keyword>
<dbReference type="GeneID" id="113460902"/>
<evidence type="ECO:0000256" key="4">
    <source>
        <dbReference type="ARBA" id="ARBA00022807"/>
    </source>
</evidence>
<dbReference type="Gene3D" id="3.40.395.10">
    <property type="entry name" value="Adenoviral Proteinase, Chain A"/>
    <property type="match status" value="1"/>
</dbReference>
<dbReference type="OrthoDB" id="5065855at2759"/>
<dbReference type="GO" id="GO:0000338">
    <property type="term" value="P:protein deneddylation"/>
    <property type="evidence" value="ECO:0007669"/>
    <property type="project" value="TreeGrafter"/>
</dbReference>
<accession>A0A8B7BR50</accession>
<gene>
    <name evidence="7" type="primary">LOC113460902</name>
</gene>
<feature type="domain" description="Ubiquitin-like protease family profile" evidence="5">
    <location>
        <begin position="18"/>
        <end position="176"/>
    </location>
</feature>
<dbReference type="KEGG" id="pda:113460902"/>
<dbReference type="GO" id="GO:0019784">
    <property type="term" value="F:deNEDDylase activity"/>
    <property type="evidence" value="ECO:0007669"/>
    <property type="project" value="InterPro"/>
</dbReference>